<keyword evidence="2" id="KW-1185">Reference proteome</keyword>
<evidence type="ECO:0000313" key="2">
    <source>
        <dbReference type="Proteomes" id="UP000887458"/>
    </source>
</evidence>
<proteinExistence type="predicted"/>
<dbReference type="EMBL" id="NJHN03000047">
    <property type="protein sequence ID" value="KAH9420955.1"/>
    <property type="molecule type" value="Genomic_DNA"/>
</dbReference>
<dbReference type="Proteomes" id="UP000887458">
    <property type="component" value="Unassembled WGS sequence"/>
</dbReference>
<comment type="caution">
    <text evidence="1">The sequence shown here is derived from an EMBL/GenBank/DDBJ whole genome shotgun (WGS) entry which is preliminary data.</text>
</comment>
<reference evidence="1 2" key="2">
    <citation type="journal article" date="2022" name="Mol. Biol. Evol.">
        <title>Comparative Genomics Reveals Insights into the Divergent Evolution of Astigmatic Mites and Household Pest Adaptations.</title>
        <authorList>
            <person name="Xiong Q."/>
            <person name="Wan A.T."/>
            <person name="Liu X."/>
            <person name="Fung C.S."/>
            <person name="Xiao X."/>
            <person name="Malainual N."/>
            <person name="Hou J."/>
            <person name="Wang L."/>
            <person name="Wang M."/>
            <person name="Yang K.Y."/>
            <person name="Cui Y."/>
            <person name="Leung E.L."/>
            <person name="Nong W."/>
            <person name="Shin S.K."/>
            <person name="Au S.W."/>
            <person name="Jeong K.Y."/>
            <person name="Chew F.T."/>
            <person name="Hui J.H."/>
            <person name="Leung T.F."/>
            <person name="Tungtrongchitr A."/>
            <person name="Zhong N."/>
            <person name="Liu Z."/>
            <person name="Tsui S.K."/>
        </authorList>
    </citation>
    <scope>NUCLEOTIDE SEQUENCE [LARGE SCALE GENOMIC DNA]</scope>
    <source>
        <strain evidence="1">Derp</strain>
    </source>
</reference>
<protein>
    <submittedName>
        <fullName evidence="1">Uncharacterized protein</fullName>
    </submittedName>
</protein>
<sequence length="73" mass="8333">MHNEDLHLMLSSSNNQAADTGARDINKVYSPGRVINELYTGSKWIRCFLIVKNFPITVYAMLMKQCLIMSILI</sequence>
<accession>A0ABQ8JF09</accession>
<evidence type="ECO:0000313" key="1">
    <source>
        <dbReference type="EMBL" id="KAH9420955.1"/>
    </source>
</evidence>
<reference evidence="1 2" key="1">
    <citation type="journal article" date="2018" name="J. Allergy Clin. Immunol.">
        <title>High-quality assembly of Dermatophagoides pteronyssinus genome and transcriptome reveals a wide range of novel allergens.</title>
        <authorList>
            <person name="Liu X.Y."/>
            <person name="Yang K.Y."/>
            <person name="Wang M.Q."/>
            <person name="Kwok J.S."/>
            <person name="Zeng X."/>
            <person name="Yang Z."/>
            <person name="Xiao X.J."/>
            <person name="Lau C.P."/>
            <person name="Li Y."/>
            <person name="Huang Z.M."/>
            <person name="Ba J.G."/>
            <person name="Yim A.K."/>
            <person name="Ouyang C.Y."/>
            <person name="Ngai S.M."/>
            <person name="Chan T.F."/>
            <person name="Leung E.L."/>
            <person name="Liu L."/>
            <person name="Liu Z.G."/>
            <person name="Tsui S.K."/>
        </authorList>
    </citation>
    <scope>NUCLEOTIDE SEQUENCE [LARGE SCALE GENOMIC DNA]</scope>
    <source>
        <strain evidence="1">Derp</strain>
    </source>
</reference>
<organism evidence="1 2">
    <name type="scientific">Dermatophagoides pteronyssinus</name>
    <name type="common">European house dust mite</name>
    <dbReference type="NCBI Taxonomy" id="6956"/>
    <lineage>
        <taxon>Eukaryota</taxon>
        <taxon>Metazoa</taxon>
        <taxon>Ecdysozoa</taxon>
        <taxon>Arthropoda</taxon>
        <taxon>Chelicerata</taxon>
        <taxon>Arachnida</taxon>
        <taxon>Acari</taxon>
        <taxon>Acariformes</taxon>
        <taxon>Sarcoptiformes</taxon>
        <taxon>Astigmata</taxon>
        <taxon>Psoroptidia</taxon>
        <taxon>Analgoidea</taxon>
        <taxon>Pyroglyphidae</taxon>
        <taxon>Dermatophagoidinae</taxon>
        <taxon>Dermatophagoides</taxon>
    </lineage>
</organism>
<name>A0ABQ8JF09_DERPT</name>
<gene>
    <name evidence="1" type="ORF">DERP_001395</name>
</gene>